<proteinExistence type="predicted"/>
<keyword evidence="1" id="KW-0560">Oxidoreductase</keyword>
<protein>
    <submittedName>
        <fullName evidence="4">NADPH oxidase 4</fullName>
    </submittedName>
</protein>
<feature type="transmembrane region" description="Helical" evidence="2">
    <location>
        <begin position="27"/>
        <end position="55"/>
    </location>
</feature>
<dbReference type="PANTHER" id="PTHR11972">
    <property type="entry name" value="NADPH OXIDASE"/>
    <property type="match status" value="1"/>
</dbReference>
<dbReference type="InterPro" id="IPR039261">
    <property type="entry name" value="FNR_nucleotide-bd"/>
</dbReference>
<keyword evidence="2" id="KW-0472">Membrane</keyword>
<evidence type="ECO:0000256" key="1">
    <source>
        <dbReference type="ARBA" id="ARBA00023002"/>
    </source>
</evidence>
<dbReference type="InterPro" id="IPR013112">
    <property type="entry name" value="FAD-bd_8"/>
</dbReference>
<organism evidence="4 5">
    <name type="scientific">Fragariocoptes setiger</name>
    <dbReference type="NCBI Taxonomy" id="1670756"/>
    <lineage>
        <taxon>Eukaryota</taxon>
        <taxon>Metazoa</taxon>
        <taxon>Ecdysozoa</taxon>
        <taxon>Arthropoda</taxon>
        <taxon>Chelicerata</taxon>
        <taxon>Arachnida</taxon>
        <taxon>Acari</taxon>
        <taxon>Acariformes</taxon>
        <taxon>Trombidiformes</taxon>
        <taxon>Prostigmata</taxon>
        <taxon>Eupodina</taxon>
        <taxon>Eriophyoidea</taxon>
        <taxon>Phytoptidae</taxon>
        <taxon>Fragariocoptes</taxon>
    </lineage>
</organism>
<sequence length="784" mass="89863">VIAWLVMNCIIFSASYFNYQIQLKHRYLYRMLSIGLCTSRAAAMVINVNLLLVWLPMCKYCLTNIVSVWFNRKSGARNNIGNGNNVSNTTKDIAQSETRPIEGQRHHGQQQQQQYHCYNATTIASIDGAMTTTRKTTSAYASDIGRRYDLKMFDNRHQHHQQFLAYIMNASGNNNSVIMAHKRRAWNDLARFREKFAPIVTQFVALLTRSLKNAVHTFADHSRTVHTVCAITISVASVPGITGALMLMILALMSLSSIGSIRNSSYDLFHLLHRLSIVFVILLYLHPSSRILKEQSNVDRHHPDHCLNVTRQISPNYDLNHHINNTATATNSTRTIDNDKSGNLCLDALPQFVAQRSVSWILLSIGLVCYLLDSLIRRYHRIKNSIELLDVHFDSCGQLIELVMSSNHKRFNNWLPGQFVYLNCPLIERNEWHPFTISSMDEMRAQFTLHIKTSGDWTQKLRSHLHDAYSNRQRNNNNGDNNKLLSSASSKPLSCSFERLVADHSLMWLLPKKFSSEHSKLDNLFDIPEVGANSKHQPVECIKYVKLMTAHDDKIVCCKQQKDCQEKDEQVPIKKKIEIFIDGPFHSPFERIMSKSISICIANGVGWTAFSSIFTHTMDVPFPSQSLASGKCNIHLVIVVANFEQLRPLYLLLDQYFDSHKAGTSRCTVREISAYITRESINNVLPAMRATRKHNRYQHQDHNNGLMPTMTSNGDIAMIQVNPSFTILFGRPQFELYFHHIVRLYTERKASVFCCGSRPVRSQIKRLCKEFNQRMPINLSYHEE</sequence>
<dbReference type="SUPFAM" id="SSF63380">
    <property type="entry name" value="Riboflavin synthase domain-like"/>
    <property type="match status" value="1"/>
</dbReference>
<feature type="transmembrane region" description="Helical" evidence="2">
    <location>
        <begin position="268"/>
        <end position="286"/>
    </location>
</feature>
<dbReference type="InterPro" id="IPR013121">
    <property type="entry name" value="Fe_red_NAD-bd_6"/>
</dbReference>
<dbReference type="InterPro" id="IPR050369">
    <property type="entry name" value="RBOH/FRE"/>
</dbReference>
<feature type="transmembrane region" description="Helical" evidence="2">
    <location>
        <begin position="231"/>
        <end position="256"/>
    </location>
</feature>
<dbReference type="Gene3D" id="3.40.50.80">
    <property type="entry name" value="Nucleotide-binding domain of ferredoxin-NADP reductase (FNR) module"/>
    <property type="match status" value="1"/>
</dbReference>
<feature type="non-terminal residue" evidence="4">
    <location>
        <position position="1"/>
    </location>
</feature>
<accession>A0ABQ7SAY7</accession>
<keyword evidence="2" id="KW-1133">Transmembrane helix</keyword>
<feature type="domain" description="FAD-binding FR-type" evidence="3">
    <location>
        <begin position="375"/>
        <end position="499"/>
    </location>
</feature>
<feature type="transmembrane region" description="Helical" evidence="2">
    <location>
        <begin position="357"/>
        <end position="376"/>
    </location>
</feature>
<keyword evidence="2" id="KW-0812">Transmembrane</keyword>
<dbReference type="Pfam" id="PF08022">
    <property type="entry name" value="FAD_binding_8"/>
    <property type="match status" value="1"/>
</dbReference>
<dbReference type="Proteomes" id="UP000825002">
    <property type="component" value="Unassembled WGS sequence"/>
</dbReference>
<evidence type="ECO:0000259" key="3">
    <source>
        <dbReference type="PROSITE" id="PS51384"/>
    </source>
</evidence>
<dbReference type="InterPro" id="IPR017927">
    <property type="entry name" value="FAD-bd_FR_type"/>
</dbReference>
<reference evidence="4 5" key="1">
    <citation type="submission" date="2020-10" db="EMBL/GenBank/DDBJ databases">
        <authorList>
            <person name="Klimov P.B."/>
            <person name="Dyachkov S.M."/>
            <person name="Chetverikov P.E."/>
        </authorList>
    </citation>
    <scope>NUCLEOTIDE SEQUENCE [LARGE SCALE GENOMIC DNA]</scope>
    <source>
        <strain evidence="4">BMOC 18-1129-001#AD2665</strain>
        <tissue evidence="4">Entire mites</tissue>
    </source>
</reference>
<name>A0ABQ7SAY7_9ACAR</name>
<gene>
    <name evidence="4" type="primary">NOX4</name>
    <name evidence="4" type="ORF">GZH46_00868</name>
</gene>
<evidence type="ECO:0000256" key="2">
    <source>
        <dbReference type="SAM" id="Phobius"/>
    </source>
</evidence>
<evidence type="ECO:0000313" key="5">
    <source>
        <dbReference type="Proteomes" id="UP000825002"/>
    </source>
</evidence>
<keyword evidence="5" id="KW-1185">Reference proteome</keyword>
<dbReference type="PANTHER" id="PTHR11972:SF153">
    <property type="entry name" value="SUPEROXIDE-GENERATING NADPH OXIDASE HEAVY CHAIN SUBUNIT A"/>
    <property type="match status" value="1"/>
</dbReference>
<evidence type="ECO:0000313" key="4">
    <source>
        <dbReference type="EMBL" id="KAG9510581.1"/>
    </source>
</evidence>
<dbReference type="PROSITE" id="PS51384">
    <property type="entry name" value="FAD_FR"/>
    <property type="match status" value="1"/>
</dbReference>
<comment type="caution">
    <text evidence="4">The sequence shown here is derived from an EMBL/GenBank/DDBJ whole genome shotgun (WGS) entry which is preliminary data.</text>
</comment>
<dbReference type="Pfam" id="PF08030">
    <property type="entry name" value="NAD_binding_6"/>
    <property type="match status" value="1"/>
</dbReference>
<dbReference type="InterPro" id="IPR017938">
    <property type="entry name" value="Riboflavin_synthase-like_b-brl"/>
</dbReference>
<dbReference type="EMBL" id="JAIFTH010000118">
    <property type="protein sequence ID" value="KAG9510581.1"/>
    <property type="molecule type" value="Genomic_DNA"/>
</dbReference>
<dbReference type="Gene3D" id="2.40.30.10">
    <property type="entry name" value="Translation factors"/>
    <property type="match status" value="1"/>
</dbReference>